<keyword evidence="1" id="KW-0812">Transmembrane</keyword>
<dbReference type="Proteomes" id="UP000075840">
    <property type="component" value="Unassembled WGS sequence"/>
</dbReference>
<reference evidence="2" key="1">
    <citation type="submission" date="2022-08" db="UniProtKB">
        <authorList>
            <consortium name="EnsemblMetazoa"/>
        </authorList>
    </citation>
    <scope>IDENTIFICATION</scope>
    <source>
        <strain evidence="2">Dongola</strain>
    </source>
</reference>
<keyword evidence="1" id="KW-1133">Transmembrane helix</keyword>
<name>A0A8W7MT51_ANOAR</name>
<dbReference type="EnsemblMetazoa" id="AARA018489-RA">
    <property type="protein sequence ID" value="AARA018489-PA"/>
    <property type="gene ID" value="AARA018489"/>
</dbReference>
<accession>A0A8W7MT51</accession>
<dbReference type="AlphaFoldDB" id="A0A8W7MT51"/>
<evidence type="ECO:0000313" key="3">
    <source>
        <dbReference type="Proteomes" id="UP000075840"/>
    </source>
</evidence>
<evidence type="ECO:0000313" key="2">
    <source>
        <dbReference type="EnsemblMetazoa" id="AARA018489-PA"/>
    </source>
</evidence>
<proteinExistence type="predicted"/>
<keyword evidence="1" id="KW-0472">Membrane</keyword>
<keyword evidence="3" id="KW-1185">Reference proteome</keyword>
<feature type="transmembrane region" description="Helical" evidence="1">
    <location>
        <begin position="21"/>
        <end position="41"/>
    </location>
</feature>
<organism evidence="2 3">
    <name type="scientific">Anopheles arabiensis</name>
    <name type="common">Mosquito</name>
    <dbReference type="NCBI Taxonomy" id="7173"/>
    <lineage>
        <taxon>Eukaryota</taxon>
        <taxon>Metazoa</taxon>
        <taxon>Ecdysozoa</taxon>
        <taxon>Arthropoda</taxon>
        <taxon>Hexapoda</taxon>
        <taxon>Insecta</taxon>
        <taxon>Pterygota</taxon>
        <taxon>Neoptera</taxon>
        <taxon>Endopterygota</taxon>
        <taxon>Diptera</taxon>
        <taxon>Nematocera</taxon>
        <taxon>Culicoidea</taxon>
        <taxon>Culicidae</taxon>
        <taxon>Anophelinae</taxon>
        <taxon>Anopheles</taxon>
    </lineage>
</organism>
<sequence>MNMGKQFSTPGGRANRPTAQIANITCFAAATAAAVLHMLQIKFHPGALYMFELWIRDTNPGDGGVGFPIP</sequence>
<evidence type="ECO:0000256" key="1">
    <source>
        <dbReference type="SAM" id="Phobius"/>
    </source>
</evidence>
<protein>
    <submittedName>
        <fullName evidence="2">Uncharacterized protein</fullName>
    </submittedName>
</protein>
<dbReference type="EMBL" id="APCN01004577">
    <property type="status" value="NOT_ANNOTATED_CDS"/>
    <property type="molecule type" value="Genomic_DNA"/>
</dbReference>